<feature type="compositionally biased region" description="Low complexity" evidence="1">
    <location>
        <begin position="53"/>
        <end position="81"/>
    </location>
</feature>
<name>A0A4P9W7A6_9FUNG</name>
<sequence>MPHPLLSGNLQSAPSTHPRYRHQTNLAMPAPSPTVTHTHSRPRLRPVPTLRISTASTTPSFPSNPSPNSSPLAALSPDPSSYDTPPRCITDAPLCASPFPMDDEPDHRDATVPECGAALEGDGGVWDHMDVMVEEAVQFLVGKVGPRWIEVLG</sequence>
<evidence type="ECO:0000313" key="2">
    <source>
        <dbReference type="EMBL" id="RKO86036.1"/>
    </source>
</evidence>
<proteinExistence type="predicted"/>
<reference evidence="3" key="1">
    <citation type="journal article" date="2018" name="Nat. Microbiol.">
        <title>Leveraging single-cell genomics to expand the fungal tree of life.</title>
        <authorList>
            <person name="Ahrendt S.R."/>
            <person name="Quandt C.A."/>
            <person name="Ciobanu D."/>
            <person name="Clum A."/>
            <person name="Salamov A."/>
            <person name="Andreopoulos B."/>
            <person name="Cheng J.F."/>
            <person name="Woyke T."/>
            <person name="Pelin A."/>
            <person name="Henrissat B."/>
            <person name="Reynolds N.K."/>
            <person name="Benny G.L."/>
            <person name="Smith M.E."/>
            <person name="James T.Y."/>
            <person name="Grigoriev I.V."/>
        </authorList>
    </citation>
    <scope>NUCLEOTIDE SEQUENCE [LARGE SCALE GENOMIC DNA]</scope>
</reference>
<evidence type="ECO:0000256" key="1">
    <source>
        <dbReference type="SAM" id="MobiDB-lite"/>
    </source>
</evidence>
<protein>
    <submittedName>
        <fullName evidence="2">Uncharacterized protein</fullName>
    </submittedName>
</protein>
<dbReference type="EMBL" id="KZ998533">
    <property type="protein sequence ID" value="RKO86036.1"/>
    <property type="molecule type" value="Genomic_DNA"/>
</dbReference>
<gene>
    <name evidence="2" type="ORF">BDK51DRAFT_42674</name>
</gene>
<feature type="region of interest" description="Disordered" evidence="1">
    <location>
        <begin position="23"/>
        <end position="107"/>
    </location>
</feature>
<dbReference type="AlphaFoldDB" id="A0A4P9W7A6"/>
<evidence type="ECO:0000313" key="3">
    <source>
        <dbReference type="Proteomes" id="UP000269721"/>
    </source>
</evidence>
<organism evidence="2 3">
    <name type="scientific">Blyttiomyces helicus</name>
    <dbReference type="NCBI Taxonomy" id="388810"/>
    <lineage>
        <taxon>Eukaryota</taxon>
        <taxon>Fungi</taxon>
        <taxon>Fungi incertae sedis</taxon>
        <taxon>Chytridiomycota</taxon>
        <taxon>Chytridiomycota incertae sedis</taxon>
        <taxon>Chytridiomycetes</taxon>
        <taxon>Chytridiomycetes incertae sedis</taxon>
        <taxon>Blyttiomyces</taxon>
    </lineage>
</organism>
<accession>A0A4P9W7A6</accession>
<dbReference type="Proteomes" id="UP000269721">
    <property type="component" value="Unassembled WGS sequence"/>
</dbReference>
<keyword evidence="3" id="KW-1185">Reference proteome</keyword>